<feature type="coiled-coil region" evidence="3">
    <location>
        <begin position="120"/>
        <end position="155"/>
    </location>
</feature>
<evidence type="ECO:0000256" key="3">
    <source>
        <dbReference type="SAM" id="Coils"/>
    </source>
</evidence>
<dbReference type="PROSITE" id="PS50111">
    <property type="entry name" value="CHEMOTAXIS_TRANSDUC_2"/>
    <property type="match status" value="1"/>
</dbReference>
<evidence type="ECO:0000313" key="5">
    <source>
        <dbReference type="EMBL" id="SDY76798.1"/>
    </source>
</evidence>
<gene>
    <name evidence="5" type="ORF">SAMN05660462_00840</name>
</gene>
<evidence type="ECO:0000256" key="2">
    <source>
        <dbReference type="PROSITE-ProRule" id="PRU00284"/>
    </source>
</evidence>
<evidence type="ECO:0000313" key="6">
    <source>
        <dbReference type="Proteomes" id="UP000198625"/>
    </source>
</evidence>
<dbReference type="RefSeq" id="WP_091727641.1">
    <property type="nucleotide sequence ID" value="NZ_FNQE01000007.1"/>
</dbReference>
<dbReference type="InterPro" id="IPR004089">
    <property type="entry name" value="MCPsignal_dom"/>
</dbReference>
<organism evidence="5 6">
    <name type="scientific">Proteiniborus ethanoligenes</name>
    <dbReference type="NCBI Taxonomy" id="415015"/>
    <lineage>
        <taxon>Bacteria</taxon>
        <taxon>Bacillati</taxon>
        <taxon>Bacillota</taxon>
        <taxon>Clostridia</taxon>
        <taxon>Eubacteriales</taxon>
        <taxon>Proteiniborus</taxon>
    </lineage>
</organism>
<dbReference type="Pfam" id="PF00015">
    <property type="entry name" value="MCPsignal"/>
    <property type="match status" value="1"/>
</dbReference>
<dbReference type="GO" id="GO:0016020">
    <property type="term" value="C:membrane"/>
    <property type="evidence" value="ECO:0007669"/>
    <property type="project" value="InterPro"/>
</dbReference>
<name>A0A1H3MK48_9FIRM</name>
<dbReference type="AlphaFoldDB" id="A0A1H3MK48"/>
<dbReference type="STRING" id="415015.SAMN05660462_00840"/>
<keyword evidence="1 2" id="KW-0807">Transducer</keyword>
<dbReference type="SMART" id="SM00283">
    <property type="entry name" value="MA"/>
    <property type="match status" value="1"/>
</dbReference>
<dbReference type="PANTHER" id="PTHR32089">
    <property type="entry name" value="METHYL-ACCEPTING CHEMOTAXIS PROTEIN MCPB"/>
    <property type="match status" value="1"/>
</dbReference>
<evidence type="ECO:0000259" key="4">
    <source>
        <dbReference type="PROSITE" id="PS50111"/>
    </source>
</evidence>
<protein>
    <submittedName>
        <fullName evidence="5">Methyl-accepting chemotaxis sensory transducer with Pas/Pac sensor</fullName>
    </submittedName>
</protein>
<feature type="domain" description="Methyl-accepting transducer" evidence="4">
    <location>
        <begin position="123"/>
        <end position="380"/>
    </location>
</feature>
<sequence>MKKKNTTLIALLLTITLLILSLVFSKNLPLGTDKIVSIALSILVGYLISRLIWKNKLALLENCCDVIEKDRYDVSISGSGASKDIHRVNHNLSKLFNTSKESYKSTLKTSVQVAQSMEYLNETIKEMEVATEQIASSTENLAEGATEQIQSLNEIINSLDIIYNDLESIANKSLESVENAEDSFKNAQEGKALMGETKKTIEKVNQLTTTLLSLITDLNTQTASIANFVNTISDISDSTNLLALNSSIEAARAGEHGKGFAVVAREIGSLAEESQRASKDIENILNSTGTKLRELSTILKDNAEEVSKSMEIVKKTNSSFENIESSAFITKEGVRNISDYVNKIKKSGEAIISSTSGIQSVSEANAAGSQQLSAMIQEISASFKDIVSSTESLLEEANLLQQSSASTAMEGYMYHKALELIDVIGSKALDSAKLKELAKSFKIDDIYIVDKRGIIVNSSESQAINLDSFKIDPVSKEAAGGKAPYLATPIRKRVEDNQMYKFLHVPYNGGVLTVSLSLESLLNM</sequence>
<dbReference type="GO" id="GO:0007165">
    <property type="term" value="P:signal transduction"/>
    <property type="evidence" value="ECO:0007669"/>
    <property type="project" value="UniProtKB-KW"/>
</dbReference>
<dbReference type="EMBL" id="FNQE01000007">
    <property type="protein sequence ID" value="SDY76798.1"/>
    <property type="molecule type" value="Genomic_DNA"/>
</dbReference>
<dbReference type="Proteomes" id="UP000198625">
    <property type="component" value="Unassembled WGS sequence"/>
</dbReference>
<dbReference type="SUPFAM" id="SSF58104">
    <property type="entry name" value="Methyl-accepting chemotaxis protein (MCP) signaling domain"/>
    <property type="match status" value="1"/>
</dbReference>
<dbReference type="OrthoDB" id="9814363at2"/>
<reference evidence="5 6" key="1">
    <citation type="submission" date="2016-10" db="EMBL/GenBank/DDBJ databases">
        <authorList>
            <person name="de Groot N.N."/>
        </authorList>
    </citation>
    <scope>NUCLEOTIDE SEQUENCE [LARGE SCALE GENOMIC DNA]</scope>
    <source>
        <strain evidence="5 6">DSM 21650</strain>
    </source>
</reference>
<accession>A0A1H3MK48</accession>
<dbReference type="PANTHER" id="PTHR32089:SF112">
    <property type="entry name" value="LYSOZYME-LIKE PROTEIN-RELATED"/>
    <property type="match status" value="1"/>
</dbReference>
<evidence type="ECO:0000256" key="1">
    <source>
        <dbReference type="ARBA" id="ARBA00023224"/>
    </source>
</evidence>
<proteinExistence type="predicted"/>
<keyword evidence="6" id="KW-1185">Reference proteome</keyword>
<dbReference type="Gene3D" id="1.10.287.950">
    <property type="entry name" value="Methyl-accepting chemotaxis protein"/>
    <property type="match status" value="1"/>
</dbReference>
<keyword evidence="3" id="KW-0175">Coiled coil</keyword>